<sequence length="1192" mass="134634">MKYPEYKQPLNYGQLGEDILAWWKEHGIFEKSVSSREGQPTFVFYEGPPSANGAPGIHHVMARTVKDIFGRYQTLLGKQVPRKGGWDTHGLPIELQVEKELGITKEDIGKKISVEDYNQRCKETVMRFKAQWDDLTEKMGYWVDLNDPYVTFEPEYIESCWALLKKLYDKGLLYKGYTIQPYSPAAGTGLSSHELNQPGTYKDVKDTTVVAQFKVKRDEKSEKLFDAFNEGAKRWGITPDEPKIFILAWTTTPWTLPANTGLAVGKNIEYVLVRTFNQYTFEPITVLIAKNLANRYFGGNDSTKLQEHINLLADGKDYYHGSEMLALGWIEDGINGTSRHGKGEPATPQAFAEVFKKPFFAKGGLPWKIVGQFTGADLIDIKYERLFDFTPFEGQERAFRVINGDFVTTEDGTGIVHISPTFGADDFRAAQLADIPALMVPDAEGTLGPIVDRTGRYVPQMGEFAGRWVKNYDGHDESGADYKTLDESIVIKMKGDGTAFKVEKYEHTYPHCWRTDKPVLYYPLDSWFIKTTAVKDRLIELNKTINWKPESTGTGRFGNWLENLVDWNLSRSRYWGTPLPIWRTQDRTEEICIGSIAELKAEIDKAVAAEVMTHNPYANGEKVDLHRPYVDDIFLVSPTGQPMYREADLIDVWFDSGAMPYAQWHYPIENEGQFQKNFPADFIAEGVDQTRGWFFTLHALAVMLEDSVAFKNVIANGLVLAKDGQKMSKRLGNAVDPFATIKQFGPDATRWYLIANAPPWDNLKFDPAGVTEVQRRFFGTLFNTYSFYALYANLDEFQTSEFDRVPHAELSELDRWVLSKLQSLIVEARGHLDNYDPTKAARAIQDFVTDQLSNWYVRLSRRRFWKGELSADKRAAYETLQECLVVVAQLMSPIAPFFGEWLYKNMTDGMRAEAVVKNTPLATESVHLTLLVEADTARIDPKLEERMELAQRISSLAHSLRKKSVLKVRQPLQRILVPVLNDSTKEQVGLVEDLICAEINVKHIEFLDDESESGVLVKSVKPNFKRLGQQYGPRLKAVGARIQQMTAAEISKLEKEGSLAVEVDGQPITLAPDDVEIRTDDLPGWLVATDGPLTVALDVTLTDELRQEGLARELVNRLQNLRKDSGLEVQDKIRVTLADQQPELTAAVAAFGDYIRTETQALALTFAADVNGGSVLEFDDYSVPVRLEVATG</sequence>
<keyword evidence="1 8" id="KW-0436">Ligase</keyword>
<comment type="cofactor">
    <cofactor evidence="8">
        <name>Zn(2+)</name>
        <dbReference type="ChEBI" id="CHEBI:29105"/>
    </cofactor>
</comment>
<reference evidence="11 12" key="1">
    <citation type="submission" date="2022-03" db="EMBL/GenBank/DDBJ databases">
        <title>Hymenobactersp. isolated from the air.</title>
        <authorList>
            <person name="Won M."/>
            <person name="Kwon S.-W."/>
        </authorList>
    </citation>
    <scope>NUCLEOTIDE SEQUENCE [LARGE SCALE GENOMIC DNA]</scope>
    <source>
        <strain evidence="11 12">KACC 22596</strain>
    </source>
</reference>
<dbReference type="GO" id="GO:0004822">
    <property type="term" value="F:isoleucine-tRNA ligase activity"/>
    <property type="evidence" value="ECO:0007669"/>
    <property type="project" value="UniProtKB-EC"/>
</dbReference>
<accession>A0ABY4B7R8</accession>
<dbReference type="Pfam" id="PF00133">
    <property type="entry name" value="tRNA-synt_1"/>
    <property type="match status" value="1"/>
</dbReference>
<proteinExistence type="inferred from homology"/>
<keyword evidence="5 8" id="KW-0030">Aminoacyl-tRNA synthetase</keyword>
<dbReference type="InterPro" id="IPR002300">
    <property type="entry name" value="aa-tRNA-synth_Ia"/>
</dbReference>
<keyword evidence="8" id="KW-0479">Metal-binding</keyword>
<evidence type="ECO:0000256" key="4">
    <source>
        <dbReference type="ARBA" id="ARBA00022917"/>
    </source>
</evidence>
<dbReference type="InterPro" id="IPR013155">
    <property type="entry name" value="M/V/L/I-tRNA-synth_anticd-bd"/>
</dbReference>
<keyword evidence="8" id="KW-0963">Cytoplasm</keyword>
<dbReference type="Gene3D" id="3.90.740.10">
    <property type="entry name" value="Valyl/Leucyl/Isoleucyl-tRNA synthetase, editing domain"/>
    <property type="match status" value="1"/>
</dbReference>
<feature type="short sequence motif" description="'HIGH' region" evidence="8">
    <location>
        <begin position="49"/>
        <end position="59"/>
    </location>
</feature>
<evidence type="ECO:0000256" key="5">
    <source>
        <dbReference type="ARBA" id="ARBA00023146"/>
    </source>
</evidence>
<dbReference type="Gene3D" id="1.10.730.10">
    <property type="entry name" value="Isoleucyl-tRNA Synthetase, Domain 1"/>
    <property type="match status" value="1"/>
</dbReference>
<keyword evidence="12" id="KW-1185">Reference proteome</keyword>
<dbReference type="InterPro" id="IPR009008">
    <property type="entry name" value="Val/Leu/Ile-tRNA-synth_edit"/>
</dbReference>
<evidence type="ECO:0000259" key="9">
    <source>
        <dbReference type="Pfam" id="PF00133"/>
    </source>
</evidence>
<comment type="subunit">
    <text evidence="8">Monomer.</text>
</comment>
<comment type="catalytic activity">
    <reaction evidence="7 8">
        <text>tRNA(Ile) + L-isoleucine + ATP = L-isoleucyl-tRNA(Ile) + AMP + diphosphate</text>
        <dbReference type="Rhea" id="RHEA:11060"/>
        <dbReference type="Rhea" id="RHEA-COMP:9666"/>
        <dbReference type="Rhea" id="RHEA-COMP:9695"/>
        <dbReference type="ChEBI" id="CHEBI:30616"/>
        <dbReference type="ChEBI" id="CHEBI:33019"/>
        <dbReference type="ChEBI" id="CHEBI:58045"/>
        <dbReference type="ChEBI" id="CHEBI:78442"/>
        <dbReference type="ChEBI" id="CHEBI:78528"/>
        <dbReference type="ChEBI" id="CHEBI:456215"/>
        <dbReference type="EC" id="6.1.1.5"/>
    </reaction>
</comment>
<dbReference type="PANTHER" id="PTHR42780:SF1">
    <property type="entry name" value="ISOLEUCINE--TRNA LIGASE, CYTOPLASMIC"/>
    <property type="match status" value="1"/>
</dbReference>
<dbReference type="InterPro" id="IPR002301">
    <property type="entry name" value="Ile-tRNA-ligase"/>
</dbReference>
<dbReference type="EC" id="6.1.1.5" evidence="8"/>
<dbReference type="NCBIfam" id="TIGR00392">
    <property type="entry name" value="ileS"/>
    <property type="match status" value="1"/>
</dbReference>
<feature type="binding site" evidence="8">
    <location>
        <position position="729"/>
    </location>
    <ligand>
        <name>ATP</name>
        <dbReference type="ChEBI" id="CHEBI:30616"/>
    </ligand>
</feature>
<feature type="domain" description="Aminoacyl-tRNA synthetase class Ia" evidence="9">
    <location>
        <begin position="19"/>
        <end position="765"/>
    </location>
</feature>
<dbReference type="HAMAP" id="MF_02003">
    <property type="entry name" value="Ile_tRNA_synth_type2"/>
    <property type="match status" value="1"/>
</dbReference>
<dbReference type="SUPFAM" id="SSF52374">
    <property type="entry name" value="Nucleotidylyl transferase"/>
    <property type="match status" value="1"/>
</dbReference>
<dbReference type="CDD" id="cd07961">
    <property type="entry name" value="Anticodon_Ia_Ile_ABEc"/>
    <property type="match status" value="1"/>
</dbReference>
<evidence type="ECO:0000259" key="10">
    <source>
        <dbReference type="Pfam" id="PF08264"/>
    </source>
</evidence>
<dbReference type="InterPro" id="IPR023586">
    <property type="entry name" value="Ile-tRNA-ligase_type2"/>
</dbReference>
<keyword evidence="2 8" id="KW-0547">Nucleotide-binding</keyword>
<dbReference type="InterPro" id="IPR009080">
    <property type="entry name" value="tRNAsynth_Ia_anticodon-bd"/>
</dbReference>
<dbReference type="EMBL" id="CP094534">
    <property type="protein sequence ID" value="UOE35227.1"/>
    <property type="molecule type" value="Genomic_DNA"/>
</dbReference>
<organism evidence="11 12">
    <name type="scientific">Hymenobacter monticola</name>
    <dbReference type="NCBI Taxonomy" id="1705399"/>
    <lineage>
        <taxon>Bacteria</taxon>
        <taxon>Pseudomonadati</taxon>
        <taxon>Bacteroidota</taxon>
        <taxon>Cytophagia</taxon>
        <taxon>Cytophagales</taxon>
        <taxon>Hymenobacteraceae</taxon>
        <taxon>Hymenobacter</taxon>
    </lineage>
</organism>
<evidence type="ECO:0000313" key="12">
    <source>
        <dbReference type="Proteomes" id="UP000831390"/>
    </source>
</evidence>
<feature type="domain" description="Methionyl/Valyl/Leucyl/Isoleucyl-tRNA synthetase anticodon-binding" evidence="10">
    <location>
        <begin position="814"/>
        <end position="974"/>
    </location>
</feature>
<protein>
    <recommendedName>
        <fullName evidence="8">Isoleucine--tRNA ligase</fullName>
        <ecNumber evidence="8">6.1.1.5</ecNumber>
    </recommendedName>
    <alternativeName>
        <fullName evidence="8">Isoleucyl-tRNA synthetase</fullName>
        <shortName evidence="8">IleRS</shortName>
    </alternativeName>
</protein>
<dbReference type="CDD" id="cd00818">
    <property type="entry name" value="IleRS_core"/>
    <property type="match status" value="1"/>
</dbReference>
<comment type="similarity">
    <text evidence="8">Belongs to the class-I aminoacyl-tRNA synthetase family. IleS type 2 subfamily.</text>
</comment>
<name>A0ABY4B7R8_9BACT</name>
<dbReference type="SUPFAM" id="SSF50677">
    <property type="entry name" value="ValRS/IleRS/LeuRS editing domain"/>
    <property type="match status" value="2"/>
</dbReference>
<dbReference type="InterPro" id="IPR033709">
    <property type="entry name" value="Anticodon_Ile_ABEc"/>
</dbReference>
<evidence type="ECO:0000256" key="3">
    <source>
        <dbReference type="ARBA" id="ARBA00022840"/>
    </source>
</evidence>
<feature type="short sequence motif" description="'KMSKS' region" evidence="8">
    <location>
        <begin position="726"/>
        <end position="730"/>
    </location>
</feature>
<evidence type="ECO:0000256" key="1">
    <source>
        <dbReference type="ARBA" id="ARBA00022598"/>
    </source>
</evidence>
<evidence type="ECO:0000256" key="8">
    <source>
        <dbReference type="HAMAP-Rule" id="MF_02003"/>
    </source>
</evidence>
<evidence type="ECO:0000256" key="2">
    <source>
        <dbReference type="ARBA" id="ARBA00022741"/>
    </source>
</evidence>
<keyword evidence="8" id="KW-0862">Zinc</keyword>
<keyword evidence="4 8" id="KW-0648">Protein biosynthesis</keyword>
<keyword evidence="3 8" id="KW-0067">ATP-binding</keyword>
<dbReference type="Pfam" id="PF08264">
    <property type="entry name" value="Anticodon_1"/>
    <property type="match status" value="1"/>
</dbReference>
<dbReference type="InterPro" id="IPR014729">
    <property type="entry name" value="Rossmann-like_a/b/a_fold"/>
</dbReference>
<dbReference type="Gene3D" id="3.40.50.620">
    <property type="entry name" value="HUPs"/>
    <property type="match status" value="2"/>
</dbReference>
<dbReference type="SUPFAM" id="SSF47323">
    <property type="entry name" value="Anticodon-binding domain of a subclass of class I aminoacyl-tRNA synthetases"/>
    <property type="match status" value="1"/>
</dbReference>
<comment type="function">
    <text evidence="6 8">Catalyzes the attachment of isoleucine to tRNA(Ile). As IleRS can inadvertently accommodate and process structurally similar amino acids such as valine, to avoid such errors it has two additional distinct tRNA(Ile)-dependent editing activities. One activity is designated as 'pretransfer' editing and involves the hydrolysis of activated Val-AMP. The other activity is designated 'posttransfer' editing and involves deacylation of mischarged Val-tRNA(Ile).</text>
</comment>
<evidence type="ECO:0000313" key="11">
    <source>
        <dbReference type="EMBL" id="UOE35227.1"/>
    </source>
</evidence>
<evidence type="ECO:0000256" key="7">
    <source>
        <dbReference type="ARBA" id="ARBA00048359"/>
    </source>
</evidence>
<evidence type="ECO:0000256" key="6">
    <source>
        <dbReference type="ARBA" id="ARBA00025217"/>
    </source>
</evidence>
<comment type="subcellular location">
    <subcellularLocation>
        <location evidence="8">Cytoplasm</location>
    </subcellularLocation>
</comment>
<comment type="domain">
    <text evidence="8">IleRS has two distinct active sites: one for aminoacylation and one for editing. The misactivated valine is translocated from the active site to the editing site, which sterically excludes the correctly activated isoleucine. The single editing site contains two valyl binding pockets, one specific for each substrate (Val-AMP or Val-tRNA(Ile)).</text>
</comment>
<dbReference type="PRINTS" id="PR00984">
    <property type="entry name" value="TRNASYNTHILE"/>
</dbReference>
<dbReference type="Pfam" id="PF19302">
    <property type="entry name" value="DUF5915"/>
    <property type="match status" value="1"/>
</dbReference>
<dbReference type="Proteomes" id="UP000831390">
    <property type="component" value="Chromosome"/>
</dbReference>
<dbReference type="RefSeq" id="WP_243516811.1">
    <property type="nucleotide sequence ID" value="NZ_CP094534.1"/>
</dbReference>
<gene>
    <name evidence="8 11" type="primary">ileS</name>
    <name evidence="11" type="ORF">MTP16_06135</name>
</gene>
<dbReference type="PANTHER" id="PTHR42780">
    <property type="entry name" value="SOLEUCYL-TRNA SYNTHETASE"/>
    <property type="match status" value="1"/>
</dbReference>